<dbReference type="GO" id="GO:0005506">
    <property type="term" value="F:iron ion binding"/>
    <property type="evidence" value="ECO:0007669"/>
    <property type="project" value="InterPro"/>
</dbReference>
<dbReference type="InterPro" id="IPR001128">
    <property type="entry name" value="Cyt_P450"/>
</dbReference>
<keyword evidence="8 10" id="KW-0503">Monooxygenase</keyword>
<dbReference type="Gene3D" id="1.10.630.10">
    <property type="entry name" value="Cytochrome P450"/>
    <property type="match status" value="1"/>
</dbReference>
<evidence type="ECO:0000256" key="5">
    <source>
        <dbReference type="ARBA" id="ARBA00022723"/>
    </source>
</evidence>
<sequence length="153" mass="16740">MDAQSGFSTFCCGAEDIYNDYFIPKGAIVTSNIWAMTRDETIYPEPNRFNPDRFFTTDGKLNGDDTVLAFGFGRRICVGRHTGEASVRATIVSVLATFNIAKTRDAADNEIDLVPDNYSGGLVSHPEPFTCSITPRSEVEKNLVLAAVESDDS</sequence>
<dbReference type="GO" id="GO:0004497">
    <property type="term" value="F:monooxygenase activity"/>
    <property type="evidence" value="ECO:0007669"/>
    <property type="project" value="UniProtKB-KW"/>
</dbReference>
<dbReference type="Pfam" id="PF00067">
    <property type="entry name" value="p450"/>
    <property type="match status" value="1"/>
</dbReference>
<reference evidence="11" key="1">
    <citation type="submission" date="2020-05" db="EMBL/GenBank/DDBJ databases">
        <title>Mycena genomes resolve the evolution of fungal bioluminescence.</title>
        <authorList>
            <person name="Tsai I.J."/>
        </authorList>
    </citation>
    <scope>NUCLEOTIDE SEQUENCE</scope>
    <source>
        <strain evidence="11">CCC161011</strain>
    </source>
</reference>
<keyword evidence="4 9" id="KW-0349">Heme</keyword>
<evidence type="ECO:0000256" key="9">
    <source>
        <dbReference type="PIRSR" id="PIRSR602401-1"/>
    </source>
</evidence>
<dbReference type="PRINTS" id="PR00463">
    <property type="entry name" value="EP450I"/>
</dbReference>
<comment type="caution">
    <text evidence="11">The sequence shown here is derived from an EMBL/GenBank/DDBJ whole genome shotgun (WGS) entry which is preliminary data.</text>
</comment>
<dbReference type="PANTHER" id="PTHR46300:SF5">
    <property type="entry name" value="CYTOCHROME P450"/>
    <property type="match status" value="1"/>
</dbReference>
<proteinExistence type="inferred from homology"/>
<comment type="cofactor">
    <cofactor evidence="1 9">
        <name>heme</name>
        <dbReference type="ChEBI" id="CHEBI:30413"/>
    </cofactor>
</comment>
<dbReference type="InterPro" id="IPR050364">
    <property type="entry name" value="Cytochrome_P450_fung"/>
</dbReference>
<accession>A0A8H6X8X1</accession>
<comment type="similarity">
    <text evidence="3 10">Belongs to the cytochrome P450 family.</text>
</comment>
<evidence type="ECO:0000256" key="7">
    <source>
        <dbReference type="ARBA" id="ARBA00023004"/>
    </source>
</evidence>
<dbReference type="GO" id="GO:0016705">
    <property type="term" value="F:oxidoreductase activity, acting on paired donors, with incorporation or reduction of molecular oxygen"/>
    <property type="evidence" value="ECO:0007669"/>
    <property type="project" value="InterPro"/>
</dbReference>
<evidence type="ECO:0000256" key="10">
    <source>
        <dbReference type="RuleBase" id="RU000461"/>
    </source>
</evidence>
<keyword evidence="5 9" id="KW-0479">Metal-binding</keyword>
<keyword evidence="12" id="KW-1185">Reference proteome</keyword>
<dbReference type="SUPFAM" id="SSF48264">
    <property type="entry name" value="Cytochrome P450"/>
    <property type="match status" value="1"/>
</dbReference>
<dbReference type="AlphaFoldDB" id="A0A8H6X8X1"/>
<dbReference type="InterPro" id="IPR017972">
    <property type="entry name" value="Cyt_P450_CS"/>
</dbReference>
<comment type="pathway">
    <text evidence="2">Secondary metabolite biosynthesis.</text>
</comment>
<dbReference type="InterPro" id="IPR002401">
    <property type="entry name" value="Cyt_P450_E_grp-I"/>
</dbReference>
<dbReference type="GO" id="GO:0020037">
    <property type="term" value="F:heme binding"/>
    <property type="evidence" value="ECO:0007669"/>
    <property type="project" value="InterPro"/>
</dbReference>
<dbReference type="Proteomes" id="UP000620124">
    <property type="component" value="Unassembled WGS sequence"/>
</dbReference>
<dbReference type="PROSITE" id="PS00086">
    <property type="entry name" value="CYTOCHROME_P450"/>
    <property type="match status" value="1"/>
</dbReference>
<evidence type="ECO:0000256" key="3">
    <source>
        <dbReference type="ARBA" id="ARBA00010617"/>
    </source>
</evidence>
<gene>
    <name evidence="11" type="ORF">MVEN_02174300</name>
</gene>
<dbReference type="EMBL" id="JACAZI010000023">
    <property type="protein sequence ID" value="KAF7336262.1"/>
    <property type="molecule type" value="Genomic_DNA"/>
</dbReference>
<dbReference type="PANTHER" id="PTHR46300">
    <property type="entry name" value="P450, PUTATIVE (EUROFUNG)-RELATED-RELATED"/>
    <property type="match status" value="1"/>
</dbReference>
<dbReference type="InterPro" id="IPR036396">
    <property type="entry name" value="Cyt_P450_sf"/>
</dbReference>
<evidence type="ECO:0000313" key="11">
    <source>
        <dbReference type="EMBL" id="KAF7336262.1"/>
    </source>
</evidence>
<protein>
    <submittedName>
        <fullName evidence="11">O-methylsterigmatocystin oxidoreductase</fullName>
    </submittedName>
</protein>
<evidence type="ECO:0000313" key="12">
    <source>
        <dbReference type="Proteomes" id="UP000620124"/>
    </source>
</evidence>
<evidence type="ECO:0000256" key="4">
    <source>
        <dbReference type="ARBA" id="ARBA00022617"/>
    </source>
</evidence>
<evidence type="ECO:0000256" key="8">
    <source>
        <dbReference type="ARBA" id="ARBA00023033"/>
    </source>
</evidence>
<evidence type="ECO:0000256" key="2">
    <source>
        <dbReference type="ARBA" id="ARBA00005179"/>
    </source>
</evidence>
<dbReference type="OrthoDB" id="3934656at2759"/>
<feature type="binding site" description="axial binding residue" evidence="9">
    <location>
        <position position="77"/>
    </location>
    <ligand>
        <name>heme</name>
        <dbReference type="ChEBI" id="CHEBI:30413"/>
    </ligand>
    <ligandPart>
        <name>Fe</name>
        <dbReference type="ChEBI" id="CHEBI:18248"/>
    </ligandPart>
</feature>
<evidence type="ECO:0000256" key="1">
    <source>
        <dbReference type="ARBA" id="ARBA00001971"/>
    </source>
</evidence>
<evidence type="ECO:0000256" key="6">
    <source>
        <dbReference type="ARBA" id="ARBA00023002"/>
    </source>
</evidence>
<keyword evidence="6 10" id="KW-0560">Oxidoreductase</keyword>
<keyword evidence="7 9" id="KW-0408">Iron</keyword>
<name>A0A8H6X8X1_9AGAR</name>
<organism evidence="11 12">
    <name type="scientific">Mycena venus</name>
    <dbReference type="NCBI Taxonomy" id="2733690"/>
    <lineage>
        <taxon>Eukaryota</taxon>
        <taxon>Fungi</taxon>
        <taxon>Dikarya</taxon>
        <taxon>Basidiomycota</taxon>
        <taxon>Agaricomycotina</taxon>
        <taxon>Agaricomycetes</taxon>
        <taxon>Agaricomycetidae</taxon>
        <taxon>Agaricales</taxon>
        <taxon>Marasmiineae</taxon>
        <taxon>Mycenaceae</taxon>
        <taxon>Mycena</taxon>
    </lineage>
</organism>